<dbReference type="RefSeq" id="WP_071152861.1">
    <property type="nucleotide sequence ID" value="NZ_CP019401.1"/>
</dbReference>
<evidence type="ECO:0000256" key="1">
    <source>
        <dbReference type="SAM" id="Phobius"/>
    </source>
</evidence>
<proteinExistence type="predicted"/>
<reference evidence="2 3" key="1">
    <citation type="submission" date="2017-01" db="EMBL/GenBank/DDBJ databases">
        <title>Planococcus faecalis genome complete sequence.</title>
        <authorList>
            <person name="Lee P.C."/>
        </authorList>
    </citation>
    <scope>NUCLEOTIDE SEQUENCE [LARGE SCALE GENOMIC DNA]</scope>
    <source>
        <strain evidence="2 3">AJ003</strain>
    </source>
</reference>
<feature type="transmembrane region" description="Helical" evidence="1">
    <location>
        <begin position="16"/>
        <end position="37"/>
    </location>
</feature>
<name>A0ABM6IW42_9BACL</name>
<keyword evidence="1" id="KW-0812">Transmembrane</keyword>
<gene>
    <name evidence="2" type="ORF">AJGP001_16585</name>
</gene>
<evidence type="ECO:0000313" key="3">
    <source>
        <dbReference type="Proteomes" id="UP000189661"/>
    </source>
</evidence>
<organism evidence="2 3">
    <name type="scientific">Planococcus faecalis</name>
    <dbReference type="NCBI Taxonomy" id="1598147"/>
    <lineage>
        <taxon>Bacteria</taxon>
        <taxon>Bacillati</taxon>
        <taxon>Bacillota</taxon>
        <taxon>Bacilli</taxon>
        <taxon>Bacillales</taxon>
        <taxon>Caryophanaceae</taxon>
        <taxon>Planococcus</taxon>
    </lineage>
</organism>
<protein>
    <submittedName>
        <fullName evidence="2">Cytochrome C oxidase subunit II</fullName>
    </submittedName>
</protein>
<dbReference type="EMBL" id="CP019401">
    <property type="protein sequence ID" value="AQU80807.1"/>
    <property type="molecule type" value="Genomic_DNA"/>
</dbReference>
<keyword evidence="1" id="KW-0472">Membrane</keyword>
<keyword evidence="3" id="KW-1185">Reference proteome</keyword>
<evidence type="ECO:0000313" key="2">
    <source>
        <dbReference type="EMBL" id="AQU80807.1"/>
    </source>
</evidence>
<accession>A0ABM6IW42</accession>
<dbReference type="Proteomes" id="UP000189661">
    <property type="component" value="Chromosome"/>
</dbReference>
<sequence length="40" mass="4565">MRQEKQEPETNLKGTFASVLIVGVIIVVMWVAVYLLYVAR</sequence>
<keyword evidence="1" id="KW-1133">Transmembrane helix</keyword>